<reference evidence="1 2" key="1">
    <citation type="submission" date="2016-10" db="EMBL/GenBank/DDBJ databases">
        <authorList>
            <person name="de Groot N.N."/>
        </authorList>
    </citation>
    <scope>NUCLEOTIDE SEQUENCE [LARGE SCALE GENOMIC DNA]</scope>
    <source>
        <strain evidence="1 2">ATCC 700224</strain>
    </source>
</reference>
<dbReference type="STRING" id="69960.SAMN05421720_1255"/>
<evidence type="ECO:0000313" key="2">
    <source>
        <dbReference type="Proteomes" id="UP000199412"/>
    </source>
</evidence>
<gene>
    <name evidence="1" type="ORF">SAMN05421720_1255</name>
</gene>
<dbReference type="RefSeq" id="WP_092788054.1">
    <property type="nucleotide sequence ID" value="NZ_FNAP01000025.1"/>
</dbReference>
<dbReference type="Proteomes" id="UP000199412">
    <property type="component" value="Unassembled WGS sequence"/>
</dbReference>
<accession>A0A1G7HST9</accession>
<evidence type="ECO:0000313" key="1">
    <source>
        <dbReference type="EMBL" id="SDF03413.1"/>
    </source>
</evidence>
<proteinExistence type="predicted"/>
<dbReference type="AlphaFoldDB" id="A0A1G7HST9"/>
<keyword evidence="2" id="KW-1185">Reference proteome</keyword>
<protein>
    <submittedName>
        <fullName evidence="1">Uncharacterized protein</fullName>
    </submittedName>
</protein>
<dbReference type="EMBL" id="FNAP01000025">
    <property type="protein sequence ID" value="SDF03413.1"/>
    <property type="molecule type" value="Genomic_DNA"/>
</dbReference>
<name>A0A1G7HST9_9PROT</name>
<organism evidence="1 2">
    <name type="scientific">Rhodospira trueperi</name>
    <dbReference type="NCBI Taxonomy" id="69960"/>
    <lineage>
        <taxon>Bacteria</taxon>
        <taxon>Pseudomonadati</taxon>
        <taxon>Pseudomonadota</taxon>
        <taxon>Alphaproteobacteria</taxon>
        <taxon>Rhodospirillales</taxon>
        <taxon>Rhodospirillaceae</taxon>
        <taxon>Rhodospira</taxon>
    </lineage>
</organism>
<sequence>MADQVNIVSDLLAHGDFEVMPNPETVEREMLEVIGALSVLLRPDNILTIIKLMGINNFEKYFICCSLSEKKELDKAALKELVEDDSAATTALINRIAELAGVRK</sequence>